<organism evidence="7 8">
    <name type="scientific">Leptotrombidium deliense</name>
    <dbReference type="NCBI Taxonomy" id="299467"/>
    <lineage>
        <taxon>Eukaryota</taxon>
        <taxon>Metazoa</taxon>
        <taxon>Ecdysozoa</taxon>
        <taxon>Arthropoda</taxon>
        <taxon>Chelicerata</taxon>
        <taxon>Arachnida</taxon>
        <taxon>Acari</taxon>
        <taxon>Acariformes</taxon>
        <taxon>Trombidiformes</taxon>
        <taxon>Prostigmata</taxon>
        <taxon>Anystina</taxon>
        <taxon>Parasitengona</taxon>
        <taxon>Trombiculoidea</taxon>
        <taxon>Trombiculidae</taxon>
        <taxon>Leptotrombidium</taxon>
    </lineage>
</organism>
<proteinExistence type="predicted"/>
<feature type="domain" description="EamA" evidence="6">
    <location>
        <begin position="17"/>
        <end position="148"/>
    </location>
</feature>
<feature type="domain" description="EamA" evidence="6">
    <location>
        <begin position="167"/>
        <end position="299"/>
    </location>
</feature>
<evidence type="ECO:0000313" key="8">
    <source>
        <dbReference type="Proteomes" id="UP000288716"/>
    </source>
</evidence>
<accession>A0A443SCI5</accession>
<dbReference type="Pfam" id="PF00892">
    <property type="entry name" value="EamA"/>
    <property type="match status" value="2"/>
</dbReference>
<feature type="transmembrane region" description="Helical" evidence="5">
    <location>
        <begin position="256"/>
        <end position="274"/>
    </location>
</feature>
<evidence type="ECO:0000256" key="2">
    <source>
        <dbReference type="ARBA" id="ARBA00022692"/>
    </source>
</evidence>
<feature type="transmembrane region" description="Helical" evidence="5">
    <location>
        <begin position="166"/>
        <end position="186"/>
    </location>
</feature>
<evidence type="ECO:0000256" key="4">
    <source>
        <dbReference type="ARBA" id="ARBA00023136"/>
    </source>
</evidence>
<keyword evidence="4 5" id="KW-0472">Membrane</keyword>
<dbReference type="PANTHER" id="PTHR22911:SF6">
    <property type="entry name" value="SOLUTE CARRIER FAMILY 35 MEMBER G1"/>
    <property type="match status" value="1"/>
</dbReference>
<keyword evidence="3 5" id="KW-1133">Transmembrane helix</keyword>
<dbReference type="OrthoDB" id="306876at2759"/>
<sequence length="342" mass="37548">MSEELSFSKKLKSIPLIGIIFALLSALFIATETLCVKLISNIDAVELIVLRSLFATIAYALFLLYKRHSIFAAAGEHLILFTRCVLGFIGVICGFFAIRTIPLGDASAIIYSTPVLVTLFAKIILKEKCSIVNCVAIVIAVIGVVLISRPSFLFESEDSVQEKNRLIGTALATGCCIFSALVFICIRKLQKTPSPLVIFYYSLTAVLCGSIMVLIFGKITIPTDYKTYLFILLMGFCGTFGQLFMTLAFKLEEAGPVSLARSLSMVIAFIYQITILNEKIMYTSIAGAGIVFVAIVIVALRKWYESNPEAFKQIICFANKSPQKDMVSQGVRKDCEVAVIQS</sequence>
<feature type="transmembrane region" description="Helical" evidence="5">
    <location>
        <begin position="77"/>
        <end position="102"/>
    </location>
</feature>
<feature type="transmembrane region" description="Helical" evidence="5">
    <location>
        <begin position="45"/>
        <end position="65"/>
    </location>
</feature>
<evidence type="ECO:0000256" key="5">
    <source>
        <dbReference type="SAM" id="Phobius"/>
    </source>
</evidence>
<comment type="caution">
    <text evidence="7">The sequence shown here is derived from an EMBL/GenBank/DDBJ whole genome shotgun (WGS) entry which is preliminary data.</text>
</comment>
<dbReference type="EMBL" id="NCKV01003901">
    <property type="protein sequence ID" value="RWS25258.1"/>
    <property type="molecule type" value="Genomic_DNA"/>
</dbReference>
<evidence type="ECO:0000259" key="6">
    <source>
        <dbReference type="Pfam" id="PF00892"/>
    </source>
</evidence>
<reference evidence="7 8" key="1">
    <citation type="journal article" date="2018" name="Gigascience">
        <title>Genomes of trombidid mites reveal novel predicted allergens and laterally-transferred genes associated with secondary metabolism.</title>
        <authorList>
            <person name="Dong X."/>
            <person name="Chaisiri K."/>
            <person name="Xia D."/>
            <person name="Armstrong S.D."/>
            <person name="Fang Y."/>
            <person name="Donnelly M.J."/>
            <person name="Kadowaki T."/>
            <person name="McGarry J.W."/>
            <person name="Darby A.C."/>
            <person name="Makepeace B.L."/>
        </authorList>
    </citation>
    <scope>NUCLEOTIDE SEQUENCE [LARGE SCALE GENOMIC DNA]</scope>
    <source>
        <strain evidence="7">UoL-UT</strain>
    </source>
</reference>
<name>A0A443SCI5_9ACAR</name>
<dbReference type="STRING" id="299467.A0A443SCI5"/>
<keyword evidence="8" id="KW-1185">Reference proteome</keyword>
<dbReference type="VEuPathDB" id="VectorBase:LDEU006782"/>
<dbReference type="SUPFAM" id="SSF103481">
    <property type="entry name" value="Multidrug resistance efflux transporter EmrE"/>
    <property type="match status" value="2"/>
</dbReference>
<keyword evidence="2 5" id="KW-0812">Transmembrane</keyword>
<dbReference type="PANTHER" id="PTHR22911">
    <property type="entry name" value="ACYL-MALONYL CONDENSING ENZYME-RELATED"/>
    <property type="match status" value="1"/>
</dbReference>
<evidence type="ECO:0000313" key="7">
    <source>
        <dbReference type="EMBL" id="RWS25258.1"/>
    </source>
</evidence>
<dbReference type="AlphaFoldDB" id="A0A443SCI5"/>
<comment type="subcellular location">
    <subcellularLocation>
        <location evidence="1">Membrane</location>
        <topology evidence="1">Multi-pass membrane protein</topology>
    </subcellularLocation>
</comment>
<protein>
    <submittedName>
        <fullName evidence="7">Solute carrier family 35 member G1-like protein</fullName>
    </submittedName>
</protein>
<dbReference type="InterPro" id="IPR037185">
    <property type="entry name" value="EmrE-like"/>
</dbReference>
<dbReference type="Proteomes" id="UP000288716">
    <property type="component" value="Unassembled WGS sequence"/>
</dbReference>
<evidence type="ECO:0000256" key="1">
    <source>
        <dbReference type="ARBA" id="ARBA00004141"/>
    </source>
</evidence>
<feature type="transmembrane region" description="Helical" evidence="5">
    <location>
        <begin position="132"/>
        <end position="154"/>
    </location>
</feature>
<feature type="transmembrane region" description="Helical" evidence="5">
    <location>
        <begin position="227"/>
        <end position="249"/>
    </location>
</feature>
<feature type="transmembrane region" description="Helical" evidence="5">
    <location>
        <begin position="280"/>
        <end position="300"/>
    </location>
</feature>
<gene>
    <name evidence="7" type="ORF">B4U80_11296</name>
</gene>
<dbReference type="InterPro" id="IPR000620">
    <property type="entry name" value="EamA_dom"/>
</dbReference>
<evidence type="ECO:0000256" key="3">
    <source>
        <dbReference type="ARBA" id="ARBA00022989"/>
    </source>
</evidence>
<dbReference type="GO" id="GO:0016020">
    <property type="term" value="C:membrane"/>
    <property type="evidence" value="ECO:0007669"/>
    <property type="project" value="UniProtKB-SubCell"/>
</dbReference>
<feature type="transmembrane region" description="Helical" evidence="5">
    <location>
        <begin position="108"/>
        <end position="125"/>
    </location>
</feature>
<feature type="transmembrane region" description="Helical" evidence="5">
    <location>
        <begin position="198"/>
        <end position="221"/>
    </location>
</feature>